<organism evidence="1 2">
    <name type="scientific">Araneus ventricosus</name>
    <name type="common">Orbweaver spider</name>
    <name type="synonym">Epeira ventricosa</name>
    <dbReference type="NCBI Taxonomy" id="182803"/>
    <lineage>
        <taxon>Eukaryota</taxon>
        <taxon>Metazoa</taxon>
        <taxon>Ecdysozoa</taxon>
        <taxon>Arthropoda</taxon>
        <taxon>Chelicerata</taxon>
        <taxon>Arachnida</taxon>
        <taxon>Araneae</taxon>
        <taxon>Araneomorphae</taxon>
        <taxon>Entelegynae</taxon>
        <taxon>Araneoidea</taxon>
        <taxon>Araneidae</taxon>
        <taxon>Araneus</taxon>
    </lineage>
</organism>
<reference evidence="1 2" key="1">
    <citation type="journal article" date="2019" name="Sci. Rep.">
        <title>Orb-weaving spider Araneus ventricosus genome elucidates the spidroin gene catalogue.</title>
        <authorList>
            <person name="Kono N."/>
            <person name="Nakamura H."/>
            <person name="Ohtoshi R."/>
            <person name="Moran D.A.P."/>
            <person name="Shinohara A."/>
            <person name="Yoshida Y."/>
            <person name="Fujiwara M."/>
            <person name="Mori M."/>
            <person name="Tomita M."/>
            <person name="Arakawa K."/>
        </authorList>
    </citation>
    <scope>NUCLEOTIDE SEQUENCE [LARGE SCALE GENOMIC DNA]</scope>
</reference>
<name>A0A4Y2RXG2_ARAVE</name>
<protein>
    <recommendedName>
        <fullName evidence="3">RNase H type-1 domain-containing protein</fullName>
    </recommendedName>
</protein>
<keyword evidence="2" id="KW-1185">Reference proteome</keyword>
<dbReference type="OrthoDB" id="7700353at2759"/>
<dbReference type="Proteomes" id="UP000499080">
    <property type="component" value="Unassembled WGS sequence"/>
</dbReference>
<evidence type="ECO:0000313" key="2">
    <source>
        <dbReference type="Proteomes" id="UP000499080"/>
    </source>
</evidence>
<gene>
    <name evidence="1" type="ORF">AVEN_52326_1</name>
</gene>
<sequence>MTLINLGHGAYTAHQARCFGQDDKCSCGKAVGTILHIVKECEIWKNQREFWPPGCMDMELKTLLELQLVRNSVIHIVEQFLTKELNDT</sequence>
<evidence type="ECO:0008006" key="3">
    <source>
        <dbReference type="Google" id="ProtNLM"/>
    </source>
</evidence>
<dbReference type="AlphaFoldDB" id="A0A4Y2RXG2"/>
<evidence type="ECO:0000313" key="1">
    <source>
        <dbReference type="EMBL" id="GBN79675.1"/>
    </source>
</evidence>
<proteinExistence type="predicted"/>
<accession>A0A4Y2RXG2</accession>
<comment type="caution">
    <text evidence="1">The sequence shown here is derived from an EMBL/GenBank/DDBJ whole genome shotgun (WGS) entry which is preliminary data.</text>
</comment>
<dbReference type="EMBL" id="BGPR01018622">
    <property type="protein sequence ID" value="GBN79675.1"/>
    <property type="molecule type" value="Genomic_DNA"/>
</dbReference>